<gene>
    <name evidence="2" type="ORF">BO97DRAFT_421954</name>
</gene>
<accession>A0A395I4Z8</accession>
<dbReference type="SUPFAM" id="SSF48403">
    <property type="entry name" value="Ankyrin repeat"/>
    <property type="match status" value="1"/>
</dbReference>
<dbReference type="EMBL" id="KZ824272">
    <property type="protein sequence ID" value="RAL15160.1"/>
    <property type="molecule type" value="Genomic_DNA"/>
</dbReference>
<sequence length="340" mass="38746">MSETSSYLSASQSEVPCRTVRDLPTQLADAIEYMSENTLNCSSLTCQKRRGETFRDLLNRCVDCSLQNFYTVDEETKDKISKTLEQAICTGTLRDLPHFIRHLRVNIRKLDENGASLLHLTAAVGNWRLVEILLKMGADPTVEFGPAHDRLTVLDCMNPAGPWPQLTARTLLQAGARFCTDRIFVAMLGSSRWRENFGRAMRNGTDLLRSPCDTATRLERYHLLVRHAPSPEAFSFFHRHVAKLDWNHNQAALMVLDALLCRKPDLASYMIRHGFPLVVRCTSDLPEVDEALDMGYVGVLQDLFARDELRGYRDKELLLQRCEARRQMREAEAEADPIDF</sequence>
<protein>
    <submittedName>
        <fullName evidence="2">Uncharacterized protein</fullName>
    </submittedName>
</protein>
<dbReference type="AlphaFoldDB" id="A0A395I4Z8"/>
<reference evidence="2 3" key="1">
    <citation type="submission" date="2018-02" db="EMBL/GenBank/DDBJ databases">
        <title>The genomes of Aspergillus section Nigri reveals drivers in fungal speciation.</title>
        <authorList>
            <consortium name="DOE Joint Genome Institute"/>
            <person name="Vesth T.C."/>
            <person name="Nybo J."/>
            <person name="Theobald S."/>
            <person name="Brandl J."/>
            <person name="Frisvad J.C."/>
            <person name="Nielsen K.F."/>
            <person name="Lyhne E.K."/>
            <person name="Kogle M.E."/>
            <person name="Kuo A."/>
            <person name="Riley R."/>
            <person name="Clum A."/>
            <person name="Nolan M."/>
            <person name="Lipzen A."/>
            <person name="Salamov A."/>
            <person name="Henrissat B."/>
            <person name="Wiebenga A."/>
            <person name="De vries R.P."/>
            <person name="Grigoriev I.V."/>
            <person name="Mortensen U.H."/>
            <person name="Andersen M.R."/>
            <person name="Baker S.E."/>
        </authorList>
    </citation>
    <scope>NUCLEOTIDE SEQUENCE [LARGE SCALE GENOMIC DNA]</scope>
    <source>
        <strain evidence="2 3">CBS 101889</strain>
    </source>
</reference>
<evidence type="ECO:0000313" key="3">
    <source>
        <dbReference type="Proteomes" id="UP000248961"/>
    </source>
</evidence>
<dbReference type="RefSeq" id="XP_025554314.1">
    <property type="nucleotide sequence ID" value="XM_025696746.1"/>
</dbReference>
<keyword evidence="3" id="KW-1185">Reference proteome</keyword>
<keyword evidence="1" id="KW-0040">ANK repeat</keyword>
<name>A0A395I4Z8_ASPHC</name>
<dbReference type="OrthoDB" id="341259at2759"/>
<dbReference type="InterPro" id="IPR002110">
    <property type="entry name" value="Ankyrin_rpt"/>
</dbReference>
<proteinExistence type="predicted"/>
<feature type="repeat" description="ANK" evidence="1">
    <location>
        <begin position="113"/>
        <end position="145"/>
    </location>
</feature>
<dbReference type="PROSITE" id="PS50088">
    <property type="entry name" value="ANK_REPEAT"/>
    <property type="match status" value="1"/>
</dbReference>
<dbReference type="GeneID" id="37201035"/>
<dbReference type="PROSITE" id="PS50297">
    <property type="entry name" value="ANK_REP_REGION"/>
    <property type="match status" value="1"/>
</dbReference>
<dbReference type="InterPro" id="IPR036770">
    <property type="entry name" value="Ankyrin_rpt-contain_sf"/>
</dbReference>
<organism evidence="2 3">
    <name type="scientific">Aspergillus homomorphus (strain CBS 101889)</name>
    <dbReference type="NCBI Taxonomy" id="1450537"/>
    <lineage>
        <taxon>Eukaryota</taxon>
        <taxon>Fungi</taxon>
        <taxon>Dikarya</taxon>
        <taxon>Ascomycota</taxon>
        <taxon>Pezizomycotina</taxon>
        <taxon>Eurotiomycetes</taxon>
        <taxon>Eurotiomycetidae</taxon>
        <taxon>Eurotiales</taxon>
        <taxon>Aspergillaceae</taxon>
        <taxon>Aspergillus</taxon>
        <taxon>Aspergillus subgen. Circumdati</taxon>
    </lineage>
</organism>
<dbReference type="VEuPathDB" id="FungiDB:BO97DRAFT_421954"/>
<evidence type="ECO:0000256" key="1">
    <source>
        <dbReference type="PROSITE-ProRule" id="PRU00023"/>
    </source>
</evidence>
<evidence type="ECO:0000313" key="2">
    <source>
        <dbReference type="EMBL" id="RAL15160.1"/>
    </source>
</evidence>
<dbReference type="Gene3D" id="1.25.40.20">
    <property type="entry name" value="Ankyrin repeat-containing domain"/>
    <property type="match status" value="1"/>
</dbReference>
<dbReference type="Proteomes" id="UP000248961">
    <property type="component" value="Unassembled WGS sequence"/>
</dbReference>